<evidence type="ECO:0000256" key="1">
    <source>
        <dbReference type="ARBA" id="ARBA00004453"/>
    </source>
</evidence>
<evidence type="ECO:0000256" key="4">
    <source>
        <dbReference type="ARBA" id="ARBA00022490"/>
    </source>
</evidence>
<dbReference type="PANTHER" id="PTHR38103:SF1">
    <property type="entry name" value="RECOMBINATION-ASSOCIATED PROTEIN RDGC"/>
    <property type="match status" value="1"/>
</dbReference>
<dbReference type="RefSeq" id="WP_344804132.1">
    <property type="nucleotide sequence ID" value="NZ_BAABBO010000005.1"/>
</dbReference>
<dbReference type="NCBIfam" id="NF001464">
    <property type="entry name" value="PRK00321.1-5"/>
    <property type="match status" value="1"/>
</dbReference>
<feature type="region of interest" description="Disordered" evidence="6">
    <location>
        <begin position="318"/>
        <end position="363"/>
    </location>
</feature>
<feature type="compositionally biased region" description="Basic and acidic residues" evidence="6">
    <location>
        <begin position="345"/>
        <end position="354"/>
    </location>
</feature>
<keyword evidence="4" id="KW-0963">Cytoplasm</keyword>
<keyword evidence="8" id="KW-1185">Reference proteome</keyword>
<comment type="similarity">
    <text evidence="2">Belongs to the RdgC family.</text>
</comment>
<evidence type="ECO:0000256" key="2">
    <source>
        <dbReference type="ARBA" id="ARBA00008657"/>
    </source>
</evidence>
<sequence length="363" mass="39600">MPLMHFKQVSFYRFTKDIDFTQESLSAALENARFQEAPADGGAAGEDRGAGSSLPVRFGWSNPVPFESESLVYEQNGCLLFSLQKAEKVLPASVVNQKLEQRVQAIEMKDARKLRRKEKQEMKEDLIAELLPRAFSKSSWSKAYIDLTKGLLVVASSSANKADEITSLLREDVGSLPILPVKPDVNPALQFTDWVKNQSQPANLAIGGACTLTSQDQQGMSIRCKGSENLKEAVLSHIEDGLLVSKLDISWEDRMSFSLDEKFTLSGIKLLDAAIDSMPESDGDIADRFASEFHLFTSDMRVLHDDLLKALGADESEAADKAAEKAAANDDGVAAKTEQPGAGHSDAESEDKTEAATAEDAPW</sequence>
<dbReference type="PANTHER" id="PTHR38103">
    <property type="entry name" value="RECOMBINATION-ASSOCIATED PROTEIN RDGC"/>
    <property type="match status" value="1"/>
</dbReference>
<name>A0ABP7NTU6_9GAMM</name>
<proteinExistence type="inferred from homology"/>
<dbReference type="Proteomes" id="UP001501337">
    <property type="component" value="Unassembled WGS sequence"/>
</dbReference>
<comment type="subcellular location">
    <subcellularLocation>
        <location evidence="1">Cytoplasm</location>
        <location evidence="1">Nucleoid</location>
    </subcellularLocation>
</comment>
<evidence type="ECO:0000313" key="8">
    <source>
        <dbReference type="Proteomes" id="UP001501337"/>
    </source>
</evidence>
<dbReference type="InterPro" id="IPR007476">
    <property type="entry name" value="RdgC"/>
</dbReference>
<comment type="caution">
    <text evidence="7">The sequence shown here is derived from an EMBL/GenBank/DDBJ whole genome shotgun (WGS) entry which is preliminary data.</text>
</comment>
<dbReference type="EMBL" id="BAABBO010000005">
    <property type="protein sequence ID" value="GAA3954051.1"/>
    <property type="molecule type" value="Genomic_DNA"/>
</dbReference>
<evidence type="ECO:0000256" key="6">
    <source>
        <dbReference type="SAM" id="MobiDB-lite"/>
    </source>
</evidence>
<gene>
    <name evidence="7" type="primary">rdgC</name>
    <name evidence="7" type="ORF">GCM10022278_11020</name>
</gene>
<organism evidence="7 8">
    <name type="scientific">Allohahella marinimesophila</name>
    <dbReference type="NCBI Taxonomy" id="1054972"/>
    <lineage>
        <taxon>Bacteria</taxon>
        <taxon>Pseudomonadati</taxon>
        <taxon>Pseudomonadota</taxon>
        <taxon>Gammaproteobacteria</taxon>
        <taxon>Oceanospirillales</taxon>
        <taxon>Hahellaceae</taxon>
        <taxon>Allohahella</taxon>
    </lineage>
</organism>
<evidence type="ECO:0000256" key="3">
    <source>
        <dbReference type="ARBA" id="ARBA00022296"/>
    </source>
</evidence>
<keyword evidence="5" id="KW-0233">DNA recombination</keyword>
<accession>A0ABP7NTU6</accession>
<evidence type="ECO:0000313" key="7">
    <source>
        <dbReference type="EMBL" id="GAA3954051.1"/>
    </source>
</evidence>
<protein>
    <recommendedName>
        <fullName evidence="3">Recombination-associated protein RdgC</fullName>
    </recommendedName>
</protein>
<reference evidence="8" key="1">
    <citation type="journal article" date="2019" name="Int. J. Syst. Evol. Microbiol.">
        <title>The Global Catalogue of Microorganisms (GCM) 10K type strain sequencing project: providing services to taxonomists for standard genome sequencing and annotation.</title>
        <authorList>
            <consortium name="The Broad Institute Genomics Platform"/>
            <consortium name="The Broad Institute Genome Sequencing Center for Infectious Disease"/>
            <person name="Wu L."/>
            <person name="Ma J."/>
        </authorList>
    </citation>
    <scope>NUCLEOTIDE SEQUENCE [LARGE SCALE GENOMIC DNA]</scope>
    <source>
        <strain evidence="8">JCM 17555</strain>
    </source>
</reference>
<evidence type="ECO:0000256" key="5">
    <source>
        <dbReference type="ARBA" id="ARBA00023172"/>
    </source>
</evidence>
<feature type="compositionally biased region" description="Basic and acidic residues" evidence="6">
    <location>
        <begin position="318"/>
        <end position="328"/>
    </location>
</feature>
<dbReference type="Pfam" id="PF04381">
    <property type="entry name" value="RdgC"/>
    <property type="match status" value="1"/>
</dbReference>